<evidence type="ECO:0000313" key="8">
    <source>
        <dbReference type="EMBL" id="EEY94806.1"/>
    </source>
</evidence>
<evidence type="ECO:0000256" key="3">
    <source>
        <dbReference type="ARBA" id="ARBA00023125"/>
    </source>
</evidence>
<dbReference type="PROSITE" id="PS51736">
    <property type="entry name" value="RECOMBINASES_3"/>
    <property type="match status" value="1"/>
</dbReference>
<dbReference type="RefSeq" id="WP_004895483.1">
    <property type="nucleotide sequence ID" value="NZ_GG704974.1"/>
</dbReference>
<keyword evidence="4" id="KW-0233">DNA recombination</keyword>
<feature type="active site" description="O-(5'-phospho-DNA)-serine intermediate" evidence="5 6">
    <location>
        <position position="19"/>
    </location>
</feature>
<feature type="domain" description="Resolvase/invertase-type recombinase catalytic" evidence="7">
    <location>
        <begin position="11"/>
        <end position="150"/>
    </location>
</feature>
<keyword evidence="2" id="KW-0229">DNA integration</keyword>
<dbReference type="PANTHER" id="PTHR30461">
    <property type="entry name" value="DNA-INVERTASE FROM LAMBDOID PROPHAGE"/>
    <property type="match status" value="1"/>
</dbReference>
<dbReference type="EMBL" id="GG704974">
    <property type="protein sequence ID" value="EEY94806.1"/>
    <property type="molecule type" value="Genomic_DNA"/>
</dbReference>
<evidence type="ECO:0000256" key="4">
    <source>
        <dbReference type="ARBA" id="ARBA00023172"/>
    </source>
</evidence>
<keyword evidence="3" id="KW-0238">DNA-binding</keyword>
<sequence length="224" mass="26287">MNVQAKAVTGCKVGYARVSSEDQNLERQFEEFRRFDVEKIYFEKVQGDKLDGDRPELLKLMDYIREGDTVYFASFDRLSRRHLRLLSLIEEIKAKGVAIHFIEEAIYISPTVENPYDELNANIFSAFAQFFKKQLKIRQRQGIKNAKKDPTKYKGRKPKLEKQQKLDVMENIILGNCCYSIMQKKYEISRSTVWRIAYQDPTLADERNDFIKANLENQLGKLEP</sequence>
<dbReference type="GO" id="GO:0000150">
    <property type="term" value="F:DNA strand exchange activity"/>
    <property type="evidence" value="ECO:0007669"/>
    <property type="project" value="InterPro"/>
</dbReference>
<organism evidence="8 9">
    <name type="scientific">Acinetobacter johnsonii SH046</name>
    <dbReference type="NCBI Taxonomy" id="575586"/>
    <lineage>
        <taxon>Bacteria</taxon>
        <taxon>Pseudomonadati</taxon>
        <taxon>Pseudomonadota</taxon>
        <taxon>Gammaproteobacteria</taxon>
        <taxon>Moraxellales</taxon>
        <taxon>Moraxellaceae</taxon>
        <taxon>Acinetobacter</taxon>
    </lineage>
</organism>
<dbReference type="InterPro" id="IPR006118">
    <property type="entry name" value="Recombinase_CS"/>
</dbReference>
<protein>
    <submittedName>
        <fullName evidence="8">Resolvase, N-terminal domain protein</fullName>
    </submittedName>
</protein>
<evidence type="ECO:0000256" key="5">
    <source>
        <dbReference type="PIRSR" id="PIRSR606118-50"/>
    </source>
</evidence>
<dbReference type="SMART" id="SM00857">
    <property type="entry name" value="Resolvase"/>
    <property type="match status" value="1"/>
</dbReference>
<dbReference type="GO" id="GO:0015074">
    <property type="term" value="P:DNA integration"/>
    <property type="evidence" value="ECO:0007669"/>
    <property type="project" value="UniProtKB-KW"/>
</dbReference>
<evidence type="ECO:0000256" key="1">
    <source>
        <dbReference type="ARBA" id="ARBA00009913"/>
    </source>
</evidence>
<dbReference type="PANTHER" id="PTHR30461:SF26">
    <property type="entry name" value="RESOLVASE HOMOLOG YNEB"/>
    <property type="match status" value="1"/>
</dbReference>
<dbReference type="InterPro" id="IPR006119">
    <property type="entry name" value="Resolv_N"/>
</dbReference>
<gene>
    <name evidence="8" type="ORF">HMPREF0016_03073</name>
</gene>
<reference evidence="9" key="1">
    <citation type="journal article" date="2012" name="PLoS ONE">
        <title>The success of Acinetobacter species; genetic, metabolic and virulence attributes.</title>
        <authorList>
            <person name="Peleg A.Y."/>
            <person name="de Breij A."/>
            <person name="Adams M.D."/>
            <person name="Cerqueira G.M."/>
            <person name="Mocali S."/>
            <person name="Galardini M."/>
            <person name="Nibbering P.H."/>
            <person name="Earl A.M."/>
            <person name="Ward D.V."/>
            <person name="Paterson D.L."/>
            <person name="Seifert H."/>
            <person name="Dijkshoorn L."/>
        </authorList>
    </citation>
    <scope>NUCLEOTIDE SEQUENCE [LARGE SCALE GENOMIC DNA]</scope>
    <source>
        <strain evidence="9">SH046</strain>
    </source>
</reference>
<comment type="similarity">
    <text evidence="1">Belongs to the site-specific recombinase resolvase family.</text>
</comment>
<evidence type="ECO:0000259" key="7">
    <source>
        <dbReference type="PROSITE" id="PS51736"/>
    </source>
</evidence>
<proteinExistence type="inferred from homology"/>
<dbReference type="eggNOG" id="COG1961">
    <property type="taxonomic scope" value="Bacteria"/>
</dbReference>
<dbReference type="Proteomes" id="UP000012047">
    <property type="component" value="Unassembled WGS sequence"/>
</dbReference>
<dbReference type="InterPro" id="IPR050639">
    <property type="entry name" value="SSR_resolvase"/>
</dbReference>
<name>D0SGV0_ACIJO</name>
<dbReference type="AlphaFoldDB" id="D0SGV0"/>
<dbReference type="PROSITE" id="PS00397">
    <property type="entry name" value="RECOMBINASES_1"/>
    <property type="match status" value="1"/>
</dbReference>
<dbReference type="Gene3D" id="3.40.50.1390">
    <property type="entry name" value="Resolvase, N-terminal catalytic domain"/>
    <property type="match status" value="1"/>
</dbReference>
<evidence type="ECO:0000256" key="6">
    <source>
        <dbReference type="PROSITE-ProRule" id="PRU10137"/>
    </source>
</evidence>
<dbReference type="InterPro" id="IPR036162">
    <property type="entry name" value="Resolvase-like_N_sf"/>
</dbReference>
<dbReference type="HOGENOM" id="CLU_010686_8_3_6"/>
<dbReference type="CDD" id="cd03768">
    <property type="entry name" value="SR_ResInv"/>
    <property type="match status" value="1"/>
</dbReference>
<dbReference type="Pfam" id="PF00239">
    <property type="entry name" value="Resolvase"/>
    <property type="match status" value="1"/>
</dbReference>
<dbReference type="SUPFAM" id="SSF53041">
    <property type="entry name" value="Resolvase-like"/>
    <property type="match status" value="1"/>
</dbReference>
<accession>D0SGV0</accession>
<evidence type="ECO:0000313" key="9">
    <source>
        <dbReference type="Proteomes" id="UP000012047"/>
    </source>
</evidence>
<evidence type="ECO:0000256" key="2">
    <source>
        <dbReference type="ARBA" id="ARBA00022908"/>
    </source>
</evidence>
<dbReference type="GO" id="GO:0003677">
    <property type="term" value="F:DNA binding"/>
    <property type="evidence" value="ECO:0007669"/>
    <property type="project" value="UniProtKB-KW"/>
</dbReference>